<dbReference type="GO" id="GO:0038023">
    <property type="term" value="F:signaling receptor activity"/>
    <property type="evidence" value="ECO:0007669"/>
    <property type="project" value="InterPro"/>
</dbReference>
<name>A0AAN7LEV0_TRANT</name>
<dbReference type="InterPro" id="IPR024949">
    <property type="entry name" value="Bet_v_I_allergen"/>
</dbReference>
<comment type="caution">
    <text evidence="5">The sequence shown here is derived from an EMBL/GenBank/DDBJ whole genome shotgun (WGS) entry which is preliminary data.</text>
</comment>
<dbReference type="GO" id="GO:0006952">
    <property type="term" value="P:defense response"/>
    <property type="evidence" value="ECO:0007669"/>
    <property type="project" value="UniProtKB-KW"/>
</dbReference>
<dbReference type="CDD" id="cd07816">
    <property type="entry name" value="Bet_v1-like"/>
    <property type="match status" value="1"/>
</dbReference>
<gene>
    <name evidence="5" type="ORF">SAY86_007313</name>
</gene>
<feature type="domain" description="Bet v I/Major latex protein" evidence="4">
    <location>
        <begin position="4"/>
        <end position="153"/>
    </location>
</feature>
<dbReference type="GO" id="GO:0004864">
    <property type="term" value="F:protein phosphatase inhibitor activity"/>
    <property type="evidence" value="ECO:0007669"/>
    <property type="project" value="InterPro"/>
</dbReference>
<dbReference type="Gene3D" id="3.30.530.20">
    <property type="match status" value="1"/>
</dbReference>
<accession>A0AAN7LEV0</accession>
<sequence length="155" mass="17716">MGVVTKDLELTSTVPPAKMFHAFCLNSDEVFPKVLPHAFKRIELVEGDGCAGSIKHITFAETERFKHAKHKVDFLDKEKFEYHYSWIEGDALMNVFEKVSYEIKFEAHHGGSVCKIKTKFFVIGDIHLDENQFEEGKEKLVGLFRAVEGYVLAHP</sequence>
<dbReference type="InterPro" id="IPR000916">
    <property type="entry name" value="Bet_v_I/MLP"/>
</dbReference>
<evidence type="ECO:0000256" key="1">
    <source>
        <dbReference type="ARBA" id="ARBA00009744"/>
    </source>
</evidence>
<dbReference type="PANTHER" id="PTHR31213:SF55">
    <property type="entry name" value="STRESS-INDUCED PROTEIN SAM22"/>
    <property type="match status" value="1"/>
</dbReference>
<dbReference type="InterPro" id="IPR023393">
    <property type="entry name" value="START-like_dom_sf"/>
</dbReference>
<dbReference type="GO" id="GO:0005634">
    <property type="term" value="C:nucleus"/>
    <property type="evidence" value="ECO:0007669"/>
    <property type="project" value="TreeGrafter"/>
</dbReference>
<dbReference type="FunFam" id="3.30.530.20:FF:000007">
    <property type="entry name" value="Major pollen allergen Bet v 1-A"/>
    <property type="match status" value="1"/>
</dbReference>
<dbReference type="GO" id="GO:0010427">
    <property type="term" value="F:abscisic acid binding"/>
    <property type="evidence" value="ECO:0007669"/>
    <property type="project" value="InterPro"/>
</dbReference>
<evidence type="ECO:0000259" key="4">
    <source>
        <dbReference type="Pfam" id="PF00407"/>
    </source>
</evidence>
<dbReference type="PRINTS" id="PR00634">
    <property type="entry name" value="BETALLERGEN"/>
</dbReference>
<evidence type="ECO:0000313" key="6">
    <source>
        <dbReference type="Proteomes" id="UP001346149"/>
    </source>
</evidence>
<dbReference type="Proteomes" id="UP001346149">
    <property type="component" value="Unassembled WGS sequence"/>
</dbReference>
<keyword evidence="3" id="KW-0568">Pathogenesis-related protein</keyword>
<comment type="similarity">
    <text evidence="1">Belongs to the BetVI family.</text>
</comment>
<evidence type="ECO:0000256" key="3">
    <source>
        <dbReference type="ARBA" id="ARBA00023265"/>
    </source>
</evidence>
<dbReference type="PANTHER" id="PTHR31213">
    <property type="entry name" value="OS08G0374000 PROTEIN-RELATED"/>
    <property type="match status" value="1"/>
</dbReference>
<dbReference type="InterPro" id="IPR050279">
    <property type="entry name" value="Plant_def-hormone_signal"/>
</dbReference>
<dbReference type="AlphaFoldDB" id="A0AAN7LEV0"/>
<proteinExistence type="inferred from homology"/>
<protein>
    <recommendedName>
        <fullName evidence="4">Bet v I/Major latex protein domain-containing protein</fullName>
    </recommendedName>
</protein>
<keyword evidence="2" id="KW-0611">Plant defense</keyword>
<evidence type="ECO:0000313" key="5">
    <source>
        <dbReference type="EMBL" id="KAK4782939.1"/>
    </source>
</evidence>
<evidence type="ECO:0000256" key="2">
    <source>
        <dbReference type="ARBA" id="ARBA00022821"/>
    </source>
</evidence>
<dbReference type="GO" id="GO:0009738">
    <property type="term" value="P:abscisic acid-activated signaling pathway"/>
    <property type="evidence" value="ECO:0007669"/>
    <property type="project" value="InterPro"/>
</dbReference>
<keyword evidence="6" id="KW-1185">Reference proteome</keyword>
<dbReference type="Pfam" id="PF00407">
    <property type="entry name" value="Bet_v_1"/>
    <property type="match status" value="1"/>
</dbReference>
<organism evidence="5 6">
    <name type="scientific">Trapa natans</name>
    <name type="common">Water chestnut</name>
    <dbReference type="NCBI Taxonomy" id="22666"/>
    <lineage>
        <taxon>Eukaryota</taxon>
        <taxon>Viridiplantae</taxon>
        <taxon>Streptophyta</taxon>
        <taxon>Embryophyta</taxon>
        <taxon>Tracheophyta</taxon>
        <taxon>Spermatophyta</taxon>
        <taxon>Magnoliopsida</taxon>
        <taxon>eudicotyledons</taxon>
        <taxon>Gunneridae</taxon>
        <taxon>Pentapetalae</taxon>
        <taxon>rosids</taxon>
        <taxon>malvids</taxon>
        <taxon>Myrtales</taxon>
        <taxon>Lythraceae</taxon>
        <taxon>Trapa</taxon>
    </lineage>
</organism>
<reference evidence="5 6" key="1">
    <citation type="journal article" date="2023" name="Hortic Res">
        <title>Pangenome of water caltrop reveals structural variations and asymmetric subgenome divergence after allopolyploidization.</title>
        <authorList>
            <person name="Zhang X."/>
            <person name="Chen Y."/>
            <person name="Wang L."/>
            <person name="Yuan Y."/>
            <person name="Fang M."/>
            <person name="Shi L."/>
            <person name="Lu R."/>
            <person name="Comes H.P."/>
            <person name="Ma Y."/>
            <person name="Chen Y."/>
            <person name="Huang G."/>
            <person name="Zhou Y."/>
            <person name="Zheng Z."/>
            <person name="Qiu Y."/>
        </authorList>
    </citation>
    <scope>NUCLEOTIDE SEQUENCE [LARGE SCALE GENOMIC DNA]</scope>
    <source>
        <strain evidence="5">F231</strain>
    </source>
</reference>
<dbReference type="SUPFAM" id="SSF55961">
    <property type="entry name" value="Bet v1-like"/>
    <property type="match status" value="1"/>
</dbReference>
<dbReference type="EMBL" id="JAXQNO010000015">
    <property type="protein sequence ID" value="KAK4782939.1"/>
    <property type="molecule type" value="Genomic_DNA"/>
</dbReference>
<dbReference type="GO" id="GO:0005737">
    <property type="term" value="C:cytoplasm"/>
    <property type="evidence" value="ECO:0007669"/>
    <property type="project" value="TreeGrafter"/>
</dbReference>